<dbReference type="Proteomes" id="UP000225706">
    <property type="component" value="Unassembled WGS sequence"/>
</dbReference>
<gene>
    <name evidence="7" type="primary">SCN1A</name>
    <name evidence="7" type="ORF">AWC38_SpisGene15529</name>
</gene>
<evidence type="ECO:0000259" key="6">
    <source>
        <dbReference type="Pfam" id="PF00520"/>
    </source>
</evidence>
<dbReference type="PANTHER" id="PTHR10037:SF62">
    <property type="entry name" value="SODIUM CHANNEL PROTEIN 60E"/>
    <property type="match status" value="1"/>
</dbReference>
<sequence length="250" mass="28015">MGNALHNTRRTVTCVFARKDTLGNIVKRILTSAVLPFGLVALMQTATTLTAPTAVPVKADLLAMEKHVQMFTIIFTVEMILKLVALGPLYYIQGKWNIFDGIIVIISLVDTGLELADFKESSGTSVFRTFRLFRILKLAQSWETMRRLLSTISNSVGPIGNITLILGLVIYIFALMGMKMFGKSYTPDKFGEDGVPRWNFNDFWHAFMMVFRVLCGEWIEPLWDCMRATSPAAAIPFFIPAFVIGNFIVS</sequence>
<dbReference type="Pfam" id="PF00520">
    <property type="entry name" value="Ion_trans"/>
    <property type="match status" value="1"/>
</dbReference>
<keyword evidence="7" id="KW-0813">Transport</keyword>
<evidence type="ECO:0000256" key="2">
    <source>
        <dbReference type="ARBA" id="ARBA00022692"/>
    </source>
</evidence>
<dbReference type="InterPro" id="IPR005821">
    <property type="entry name" value="Ion_trans_dom"/>
</dbReference>
<protein>
    <submittedName>
        <fullName evidence="7">Sodium channel protein type 1 subunit alpha</fullName>
    </submittedName>
</protein>
<feature type="transmembrane region" description="Helical" evidence="5">
    <location>
        <begin position="231"/>
        <end position="249"/>
    </location>
</feature>
<evidence type="ECO:0000256" key="5">
    <source>
        <dbReference type="SAM" id="Phobius"/>
    </source>
</evidence>
<dbReference type="Gene3D" id="1.20.120.350">
    <property type="entry name" value="Voltage-gated potassium channels. Chain C"/>
    <property type="match status" value="1"/>
</dbReference>
<comment type="caution">
    <text evidence="7">The sequence shown here is derived from an EMBL/GenBank/DDBJ whole genome shotgun (WGS) entry which is preliminary data.</text>
</comment>
<organism evidence="7 8">
    <name type="scientific">Stylophora pistillata</name>
    <name type="common">Smooth cauliflower coral</name>
    <dbReference type="NCBI Taxonomy" id="50429"/>
    <lineage>
        <taxon>Eukaryota</taxon>
        <taxon>Metazoa</taxon>
        <taxon>Cnidaria</taxon>
        <taxon>Anthozoa</taxon>
        <taxon>Hexacorallia</taxon>
        <taxon>Scleractinia</taxon>
        <taxon>Astrocoeniina</taxon>
        <taxon>Pocilloporidae</taxon>
        <taxon>Stylophora</taxon>
    </lineage>
</organism>
<keyword evidence="7" id="KW-0406">Ion transport</keyword>
<evidence type="ECO:0000256" key="3">
    <source>
        <dbReference type="ARBA" id="ARBA00022989"/>
    </source>
</evidence>
<dbReference type="GO" id="GO:0019228">
    <property type="term" value="P:neuronal action potential"/>
    <property type="evidence" value="ECO:0007669"/>
    <property type="project" value="TreeGrafter"/>
</dbReference>
<feature type="transmembrane region" description="Helical" evidence="5">
    <location>
        <begin position="71"/>
        <end position="92"/>
    </location>
</feature>
<dbReference type="GO" id="GO:0005248">
    <property type="term" value="F:voltage-gated sodium channel activity"/>
    <property type="evidence" value="ECO:0007669"/>
    <property type="project" value="TreeGrafter"/>
</dbReference>
<dbReference type="InterPro" id="IPR043203">
    <property type="entry name" value="VGCC_Ca_Na"/>
</dbReference>
<dbReference type="InterPro" id="IPR027359">
    <property type="entry name" value="Volt_channel_dom_sf"/>
</dbReference>
<keyword evidence="8" id="KW-1185">Reference proteome</keyword>
<evidence type="ECO:0000256" key="1">
    <source>
        <dbReference type="ARBA" id="ARBA00004141"/>
    </source>
</evidence>
<comment type="subcellular location">
    <subcellularLocation>
        <location evidence="1">Membrane</location>
        <topology evidence="1">Multi-pass membrane protein</topology>
    </subcellularLocation>
</comment>
<keyword evidence="3 5" id="KW-1133">Transmembrane helix</keyword>
<reference evidence="8" key="1">
    <citation type="journal article" date="2017" name="bioRxiv">
        <title>Comparative analysis of the genomes of Stylophora pistillata and Acropora digitifera provides evidence for extensive differences between species of corals.</title>
        <authorList>
            <person name="Voolstra C.R."/>
            <person name="Li Y."/>
            <person name="Liew Y.J."/>
            <person name="Baumgarten S."/>
            <person name="Zoccola D."/>
            <person name="Flot J.-F."/>
            <person name="Tambutte S."/>
            <person name="Allemand D."/>
            <person name="Aranda M."/>
        </authorList>
    </citation>
    <scope>NUCLEOTIDE SEQUENCE [LARGE SCALE GENOMIC DNA]</scope>
</reference>
<feature type="transmembrane region" description="Helical" evidence="5">
    <location>
        <begin position="29"/>
        <end position="51"/>
    </location>
</feature>
<proteinExistence type="predicted"/>
<keyword evidence="2 5" id="KW-0812">Transmembrane</keyword>
<dbReference type="Gene3D" id="1.10.287.70">
    <property type="match status" value="1"/>
</dbReference>
<dbReference type="STRING" id="50429.A0A2B4RR09"/>
<feature type="transmembrane region" description="Helical" evidence="5">
    <location>
        <begin position="155"/>
        <end position="176"/>
    </location>
</feature>
<evidence type="ECO:0000313" key="8">
    <source>
        <dbReference type="Proteomes" id="UP000225706"/>
    </source>
</evidence>
<feature type="domain" description="Ion transport" evidence="6">
    <location>
        <begin position="70"/>
        <end position="249"/>
    </location>
</feature>
<dbReference type="SUPFAM" id="SSF81324">
    <property type="entry name" value="Voltage-gated potassium channels"/>
    <property type="match status" value="1"/>
</dbReference>
<dbReference type="PANTHER" id="PTHR10037">
    <property type="entry name" value="VOLTAGE-GATED CATION CHANNEL CALCIUM AND SODIUM"/>
    <property type="match status" value="1"/>
</dbReference>
<dbReference type="GO" id="GO:0001518">
    <property type="term" value="C:voltage-gated sodium channel complex"/>
    <property type="evidence" value="ECO:0007669"/>
    <property type="project" value="TreeGrafter"/>
</dbReference>
<accession>A0A2B4RR09</accession>
<dbReference type="OrthoDB" id="2984333at2759"/>
<evidence type="ECO:0000313" key="7">
    <source>
        <dbReference type="EMBL" id="PFX20041.1"/>
    </source>
</evidence>
<dbReference type="AlphaFoldDB" id="A0A2B4RR09"/>
<keyword evidence="4 5" id="KW-0472">Membrane</keyword>
<evidence type="ECO:0000256" key="4">
    <source>
        <dbReference type="ARBA" id="ARBA00023136"/>
    </source>
</evidence>
<keyword evidence="7" id="KW-0407">Ion channel</keyword>
<dbReference type="GO" id="GO:0086010">
    <property type="term" value="P:membrane depolarization during action potential"/>
    <property type="evidence" value="ECO:0007669"/>
    <property type="project" value="TreeGrafter"/>
</dbReference>
<dbReference type="EMBL" id="LSMT01000333">
    <property type="protein sequence ID" value="PFX20041.1"/>
    <property type="molecule type" value="Genomic_DNA"/>
</dbReference>
<name>A0A2B4RR09_STYPI</name>